<dbReference type="GO" id="GO:0043565">
    <property type="term" value="F:sequence-specific DNA binding"/>
    <property type="evidence" value="ECO:0007669"/>
    <property type="project" value="InterPro"/>
</dbReference>
<dbReference type="AlphaFoldDB" id="A0A4V1ZDH5"/>
<gene>
    <name evidence="5" type="ORF">EWM59_08195</name>
</gene>
<evidence type="ECO:0000313" key="5">
    <source>
        <dbReference type="EMBL" id="RYU96180.1"/>
    </source>
</evidence>
<dbReference type="InterPro" id="IPR011051">
    <property type="entry name" value="RmlC_Cupin_sf"/>
</dbReference>
<dbReference type="Gene3D" id="2.60.120.10">
    <property type="entry name" value="Jelly Rolls"/>
    <property type="match status" value="1"/>
</dbReference>
<dbReference type="EMBL" id="SEWF01000009">
    <property type="protein sequence ID" value="RYU96180.1"/>
    <property type="molecule type" value="Genomic_DNA"/>
</dbReference>
<dbReference type="Pfam" id="PF12833">
    <property type="entry name" value="HTH_18"/>
    <property type="match status" value="1"/>
</dbReference>
<dbReference type="InterPro" id="IPR020449">
    <property type="entry name" value="Tscrpt_reg_AraC-type_HTH"/>
</dbReference>
<name>A0A4V1ZDH5_9BACT</name>
<dbReference type="SMART" id="SM00342">
    <property type="entry name" value="HTH_ARAC"/>
    <property type="match status" value="1"/>
</dbReference>
<dbReference type="PRINTS" id="PR00032">
    <property type="entry name" value="HTHARAC"/>
</dbReference>
<dbReference type="InterPro" id="IPR018062">
    <property type="entry name" value="HTH_AraC-typ_CS"/>
</dbReference>
<dbReference type="InterPro" id="IPR009057">
    <property type="entry name" value="Homeodomain-like_sf"/>
</dbReference>
<keyword evidence="6" id="KW-1185">Reference proteome</keyword>
<evidence type="ECO:0000313" key="6">
    <source>
        <dbReference type="Proteomes" id="UP000293162"/>
    </source>
</evidence>
<dbReference type="InterPro" id="IPR014710">
    <property type="entry name" value="RmlC-like_jellyroll"/>
</dbReference>
<evidence type="ECO:0000256" key="2">
    <source>
        <dbReference type="ARBA" id="ARBA00023125"/>
    </source>
</evidence>
<organism evidence="5 6">
    <name type="scientific">Emticicia agri</name>
    <dbReference type="NCBI Taxonomy" id="2492393"/>
    <lineage>
        <taxon>Bacteria</taxon>
        <taxon>Pseudomonadati</taxon>
        <taxon>Bacteroidota</taxon>
        <taxon>Cytophagia</taxon>
        <taxon>Cytophagales</taxon>
        <taxon>Leadbetterellaceae</taxon>
        <taxon>Emticicia</taxon>
    </lineage>
</organism>
<reference evidence="5 6" key="1">
    <citation type="submission" date="2019-02" db="EMBL/GenBank/DDBJ databases">
        <title>Bacterial novel species Emticicia sp. 17J42-9 isolated from soil.</title>
        <authorList>
            <person name="Jung H.-Y."/>
        </authorList>
    </citation>
    <scope>NUCLEOTIDE SEQUENCE [LARGE SCALE GENOMIC DNA]</scope>
    <source>
        <strain evidence="5 6">17J42-9</strain>
    </source>
</reference>
<dbReference type="RefSeq" id="WP_130020471.1">
    <property type="nucleotide sequence ID" value="NZ_SEWF01000009.1"/>
</dbReference>
<dbReference type="GO" id="GO:0003700">
    <property type="term" value="F:DNA-binding transcription factor activity"/>
    <property type="evidence" value="ECO:0007669"/>
    <property type="project" value="InterPro"/>
</dbReference>
<accession>A0A4V1ZDH5</accession>
<feature type="domain" description="HTH araC/xylS-type" evidence="4">
    <location>
        <begin position="183"/>
        <end position="280"/>
    </location>
</feature>
<dbReference type="OrthoDB" id="792101at2"/>
<comment type="caution">
    <text evidence="5">The sequence shown here is derived from an EMBL/GenBank/DDBJ whole genome shotgun (WGS) entry which is preliminary data.</text>
</comment>
<dbReference type="PANTHER" id="PTHR43280">
    <property type="entry name" value="ARAC-FAMILY TRANSCRIPTIONAL REGULATOR"/>
    <property type="match status" value="1"/>
</dbReference>
<proteinExistence type="predicted"/>
<dbReference type="Proteomes" id="UP000293162">
    <property type="component" value="Unassembled WGS sequence"/>
</dbReference>
<dbReference type="Gene3D" id="1.10.10.60">
    <property type="entry name" value="Homeodomain-like"/>
    <property type="match status" value="2"/>
</dbReference>
<keyword evidence="1" id="KW-0805">Transcription regulation</keyword>
<dbReference type="PROSITE" id="PS00041">
    <property type="entry name" value="HTH_ARAC_FAMILY_1"/>
    <property type="match status" value="1"/>
</dbReference>
<dbReference type="InterPro" id="IPR018060">
    <property type="entry name" value="HTH_AraC"/>
</dbReference>
<keyword evidence="2" id="KW-0238">DNA-binding</keyword>
<evidence type="ECO:0000259" key="4">
    <source>
        <dbReference type="PROSITE" id="PS01124"/>
    </source>
</evidence>
<dbReference type="PROSITE" id="PS01124">
    <property type="entry name" value="HTH_ARAC_FAMILY_2"/>
    <property type="match status" value="1"/>
</dbReference>
<dbReference type="PANTHER" id="PTHR43280:SF27">
    <property type="entry name" value="TRANSCRIPTIONAL REGULATOR MTLR"/>
    <property type="match status" value="1"/>
</dbReference>
<dbReference type="SUPFAM" id="SSF46689">
    <property type="entry name" value="Homeodomain-like"/>
    <property type="match status" value="2"/>
</dbReference>
<evidence type="ECO:0000256" key="3">
    <source>
        <dbReference type="ARBA" id="ARBA00023163"/>
    </source>
</evidence>
<evidence type="ECO:0000256" key="1">
    <source>
        <dbReference type="ARBA" id="ARBA00023015"/>
    </source>
</evidence>
<keyword evidence="3" id="KW-0804">Transcription</keyword>
<dbReference type="SUPFAM" id="SSF51182">
    <property type="entry name" value="RmlC-like cupins"/>
    <property type="match status" value="1"/>
</dbReference>
<sequence>MKTPFEKIQPDEGSSFRLLHLKISSNIFPWNYHYHPEYEMVFVHYGTGRRHVGNHLSYYEDGDLVLIGANLPHAGFGYDALDEHEETVIQFKEDFLGENFFDKPEMAAIKTLFERSQHGIHFFGQTKKMVGNRLKKMPQLSHFGRMIELLSIFQMLANSEEYVLLNVADTRYDFNQKDQARIKRIYEYVEQSYHIPINIKEVADIAHLTVPSFCNYFKKVMNMTYTDFVNEYRINQACKLLMLEKSITDVCFDCGFSNVSYFSKVFKQIKGKSPMQFKNLVLRRNDSVLRKK</sequence>
<protein>
    <submittedName>
        <fullName evidence="5">AraC family transcriptional regulator</fullName>
    </submittedName>
</protein>